<dbReference type="AlphaFoldDB" id="A0A327JG35"/>
<protein>
    <submittedName>
        <fullName evidence="1">Uncharacterized protein</fullName>
    </submittedName>
</protein>
<accession>A0A327JG35</accession>
<proteinExistence type="predicted"/>
<evidence type="ECO:0000313" key="1">
    <source>
        <dbReference type="EMBL" id="RAI25289.1"/>
    </source>
</evidence>
<sequence length="78" mass="9123">MEDPPMTHRPFRKDIEMDAALRRGRALRSRAFHDLPRDLRALVRSIFERDGRRRDGVACGLERDRRQPRKIVPTDGSA</sequence>
<comment type="caution">
    <text evidence="1">The sequence shown here is derived from an EMBL/GenBank/DDBJ whole genome shotgun (WGS) entry which is preliminary data.</text>
</comment>
<gene>
    <name evidence="1" type="ORF">CH339_18905</name>
</gene>
<name>A0A327JG35_9HYPH</name>
<dbReference type="EMBL" id="NPEV01000051">
    <property type="protein sequence ID" value="RAI25289.1"/>
    <property type="molecule type" value="Genomic_DNA"/>
</dbReference>
<dbReference type="Proteomes" id="UP000249299">
    <property type="component" value="Unassembled WGS sequence"/>
</dbReference>
<organism evidence="1 2">
    <name type="scientific">Rhodobium orientis</name>
    <dbReference type="NCBI Taxonomy" id="34017"/>
    <lineage>
        <taxon>Bacteria</taxon>
        <taxon>Pseudomonadati</taxon>
        <taxon>Pseudomonadota</taxon>
        <taxon>Alphaproteobacteria</taxon>
        <taxon>Hyphomicrobiales</taxon>
        <taxon>Rhodobiaceae</taxon>
        <taxon>Rhodobium</taxon>
    </lineage>
</organism>
<reference evidence="1 2" key="1">
    <citation type="submission" date="2017-07" db="EMBL/GenBank/DDBJ databases">
        <title>Draft Genome Sequences of Select Purple Nonsulfur Bacteria.</title>
        <authorList>
            <person name="Lasarre B."/>
            <person name="Mckinlay J.B."/>
        </authorList>
    </citation>
    <scope>NUCLEOTIDE SEQUENCE [LARGE SCALE GENOMIC DNA]</scope>
    <source>
        <strain evidence="1 2">DSM 11290</strain>
    </source>
</reference>
<evidence type="ECO:0000313" key="2">
    <source>
        <dbReference type="Proteomes" id="UP000249299"/>
    </source>
</evidence>
<keyword evidence="2" id="KW-1185">Reference proteome</keyword>